<proteinExistence type="predicted"/>
<dbReference type="InParanoid" id="A0A2K3DTE3"/>
<keyword evidence="2" id="KW-0472">Membrane</keyword>
<evidence type="ECO:0000313" key="4">
    <source>
        <dbReference type="Proteomes" id="UP000006906"/>
    </source>
</evidence>
<keyword evidence="4" id="KW-1185">Reference proteome</keyword>
<reference evidence="3 4" key="1">
    <citation type="journal article" date="2007" name="Science">
        <title>The Chlamydomonas genome reveals the evolution of key animal and plant functions.</title>
        <authorList>
            <person name="Merchant S.S."/>
            <person name="Prochnik S.E."/>
            <person name="Vallon O."/>
            <person name="Harris E.H."/>
            <person name="Karpowicz S.J."/>
            <person name="Witman G.B."/>
            <person name="Terry A."/>
            <person name="Salamov A."/>
            <person name="Fritz-Laylin L.K."/>
            <person name="Marechal-Drouard L."/>
            <person name="Marshall W.F."/>
            <person name="Qu L.H."/>
            <person name="Nelson D.R."/>
            <person name="Sanderfoot A.A."/>
            <person name="Spalding M.H."/>
            <person name="Kapitonov V.V."/>
            <person name="Ren Q."/>
            <person name="Ferris P."/>
            <person name="Lindquist E."/>
            <person name="Shapiro H."/>
            <person name="Lucas S.M."/>
            <person name="Grimwood J."/>
            <person name="Schmutz J."/>
            <person name="Cardol P."/>
            <person name="Cerutti H."/>
            <person name="Chanfreau G."/>
            <person name="Chen C.L."/>
            <person name="Cognat V."/>
            <person name="Croft M.T."/>
            <person name="Dent R."/>
            <person name="Dutcher S."/>
            <person name="Fernandez E."/>
            <person name="Fukuzawa H."/>
            <person name="Gonzalez-Ballester D."/>
            <person name="Gonzalez-Halphen D."/>
            <person name="Hallmann A."/>
            <person name="Hanikenne M."/>
            <person name="Hippler M."/>
            <person name="Inwood W."/>
            <person name="Jabbari K."/>
            <person name="Kalanon M."/>
            <person name="Kuras R."/>
            <person name="Lefebvre P.A."/>
            <person name="Lemaire S.D."/>
            <person name="Lobanov A.V."/>
            <person name="Lohr M."/>
            <person name="Manuell A."/>
            <person name="Meier I."/>
            <person name="Mets L."/>
            <person name="Mittag M."/>
            <person name="Mittelmeier T."/>
            <person name="Moroney J.V."/>
            <person name="Moseley J."/>
            <person name="Napoli C."/>
            <person name="Nedelcu A.M."/>
            <person name="Niyogi K."/>
            <person name="Novoselov S.V."/>
            <person name="Paulsen I.T."/>
            <person name="Pazour G."/>
            <person name="Purton S."/>
            <person name="Ral J.P."/>
            <person name="Riano-Pachon D.M."/>
            <person name="Riekhof W."/>
            <person name="Rymarquis L."/>
            <person name="Schroda M."/>
            <person name="Stern D."/>
            <person name="Umen J."/>
            <person name="Willows R."/>
            <person name="Wilson N."/>
            <person name="Zimmer S.L."/>
            <person name="Allmer J."/>
            <person name="Balk J."/>
            <person name="Bisova K."/>
            <person name="Chen C.J."/>
            <person name="Elias M."/>
            <person name="Gendler K."/>
            <person name="Hauser C."/>
            <person name="Lamb M.R."/>
            <person name="Ledford H."/>
            <person name="Long J.C."/>
            <person name="Minagawa J."/>
            <person name="Page M.D."/>
            <person name="Pan J."/>
            <person name="Pootakham W."/>
            <person name="Roje S."/>
            <person name="Rose A."/>
            <person name="Stahlberg E."/>
            <person name="Terauchi A.M."/>
            <person name="Yang P."/>
            <person name="Ball S."/>
            <person name="Bowler C."/>
            <person name="Dieckmann C.L."/>
            <person name="Gladyshev V.N."/>
            <person name="Green P."/>
            <person name="Jorgensen R."/>
            <person name="Mayfield S."/>
            <person name="Mueller-Roeber B."/>
            <person name="Rajamani S."/>
            <person name="Sayre R.T."/>
            <person name="Brokstein P."/>
            <person name="Dubchak I."/>
            <person name="Goodstein D."/>
            <person name="Hornick L."/>
            <person name="Huang Y.W."/>
            <person name="Jhaveri J."/>
            <person name="Luo Y."/>
            <person name="Martinez D."/>
            <person name="Ngau W.C."/>
            <person name="Otillar B."/>
            <person name="Poliakov A."/>
            <person name="Porter A."/>
            <person name="Szajkowski L."/>
            <person name="Werner G."/>
            <person name="Zhou K."/>
            <person name="Grigoriev I.V."/>
            <person name="Rokhsar D.S."/>
            <person name="Grossman A.R."/>
        </authorList>
    </citation>
    <scope>NUCLEOTIDE SEQUENCE [LARGE SCALE GENOMIC DNA]</scope>
    <source>
        <strain evidence="4">CC-503</strain>
    </source>
</reference>
<feature type="region of interest" description="Disordered" evidence="1">
    <location>
        <begin position="141"/>
        <end position="164"/>
    </location>
</feature>
<protein>
    <submittedName>
        <fullName evidence="3">Uncharacterized protein</fullName>
    </submittedName>
</protein>
<dbReference type="KEGG" id="cre:CHLRE_04g217800v5"/>
<evidence type="ECO:0000313" key="3">
    <source>
        <dbReference type="EMBL" id="PNW83795.1"/>
    </source>
</evidence>
<dbReference type="GeneID" id="5728644"/>
<dbReference type="RefSeq" id="XP_042924994.1">
    <property type="nucleotide sequence ID" value="XM_043061736.1"/>
</dbReference>
<feature type="transmembrane region" description="Helical" evidence="2">
    <location>
        <begin position="350"/>
        <end position="373"/>
    </location>
</feature>
<dbReference type="Gramene" id="PNW83795">
    <property type="protein sequence ID" value="PNW83795"/>
    <property type="gene ID" value="CHLRE_04g217800v5"/>
</dbReference>
<sequence>MKATGLPSLPARALGAAGCSTSPRPAALGWSSRGCASGRRRACARVHVADAEAVASGVAATEAAAAVPALPARATAVVAPLPEKNYGSLRGGRWPFLYDNVYGLPVVRQVASYGEVLEGIRTGRISQVLWFQAPRAVTASAAAPPPGLGGPQQPQPPPLASPDGRCLVRFANGQVKQAVIPPGEPRISQALQQYGTAVSYIPLEPRYMPELAAMRARGAQEAVLGEVDTGAVATPVELPEDERRGAAVGPTAFEAVAAYGSPEQLAAALDDNYQAAAGQVAALLAEREAWVAEQEALEAAARAERSMSDRAGGGGGGGGTALVPSGGFSVGAWLDSIQLTNEQQAMVLKYVPILGPILGSGFIIGLYLLARLVKGDLTDRLKMMDSEADKKKKTALKEARIAFLEEEVPGLVAKGASLGAWRVCVLGVGVGGGDEEGPGGQGGQPG</sequence>
<name>A0A2K3DTE3_CHLRE</name>
<keyword evidence="2" id="KW-0812">Transmembrane</keyword>
<accession>A0A2K3DTE3</accession>
<dbReference type="ExpressionAtlas" id="A0A2K3DTE3">
    <property type="expression patterns" value="baseline"/>
</dbReference>
<dbReference type="AlphaFoldDB" id="A0A2K3DTE3"/>
<feature type="compositionally biased region" description="Pro residues" evidence="1">
    <location>
        <begin position="143"/>
        <end position="160"/>
    </location>
</feature>
<evidence type="ECO:0000256" key="1">
    <source>
        <dbReference type="SAM" id="MobiDB-lite"/>
    </source>
</evidence>
<gene>
    <name evidence="3" type="ORF">CHLRE_04g217800v5</name>
</gene>
<keyword evidence="2" id="KW-1133">Transmembrane helix</keyword>
<dbReference type="EMBL" id="CM008965">
    <property type="protein sequence ID" value="PNW83795.1"/>
    <property type="molecule type" value="Genomic_DNA"/>
</dbReference>
<dbReference type="PaxDb" id="3055-EDO96634"/>
<dbReference type="Proteomes" id="UP000006906">
    <property type="component" value="Chromosome 4"/>
</dbReference>
<organism evidence="3 4">
    <name type="scientific">Chlamydomonas reinhardtii</name>
    <name type="common">Chlamydomonas smithii</name>
    <dbReference type="NCBI Taxonomy" id="3055"/>
    <lineage>
        <taxon>Eukaryota</taxon>
        <taxon>Viridiplantae</taxon>
        <taxon>Chlorophyta</taxon>
        <taxon>core chlorophytes</taxon>
        <taxon>Chlorophyceae</taxon>
        <taxon>CS clade</taxon>
        <taxon>Chlamydomonadales</taxon>
        <taxon>Chlamydomonadaceae</taxon>
        <taxon>Chlamydomonas</taxon>
    </lineage>
</organism>
<evidence type="ECO:0000256" key="2">
    <source>
        <dbReference type="SAM" id="Phobius"/>
    </source>
</evidence>
<dbReference type="OrthoDB" id="1413014at2759"/>